<dbReference type="EMBL" id="JAFIQS010000001">
    <property type="protein sequence ID" value="KAG5174190.1"/>
    <property type="molecule type" value="Genomic_DNA"/>
</dbReference>
<feature type="compositionally biased region" description="Basic and acidic residues" evidence="1">
    <location>
        <begin position="561"/>
        <end position="598"/>
    </location>
</feature>
<dbReference type="PANTHER" id="PTHR38696:SF1">
    <property type="entry name" value="MEDIATOR OF RNA POLYMERASE II TRANSCRIPTION SUBUNIT 13"/>
    <property type="match status" value="1"/>
</dbReference>
<dbReference type="OrthoDB" id="3358646at2759"/>
<feature type="region of interest" description="Disordered" evidence="1">
    <location>
        <begin position="612"/>
        <end position="676"/>
    </location>
</feature>
<feature type="compositionally biased region" description="Low complexity" evidence="1">
    <location>
        <begin position="719"/>
        <end position="730"/>
    </location>
</feature>
<feature type="region of interest" description="Disordered" evidence="1">
    <location>
        <begin position="441"/>
        <end position="495"/>
    </location>
</feature>
<name>A0A8H7Y5I6_PSICU</name>
<sequence length="773" mass="84077">MNSPSPGTSQDLHFTPRKEFIKDINVPQSKSFSLLALSSSHCIRLYSFSPLVIASLRHLLEQSVHILASREDLSHNLYEFALDGKPWANPKSVSTEKLLVDIMAVIYRSGYTYLSTIDYGREPDDRLAMTFSTTCNTIPLPLSRTTTPLPPSAHLLNHNGSAAGCSSSPGEKFLPNRVPFAISFSSVTVMRVIAPPLHLTPAILQAVRKSWPRGVVAEKKVGENSYEFKLKGYKWFQEDTFATDSLVHILTLLTSLDAHSFTLLTSISLTNRSRVRDLWVFTGPAEEGGSPHESMQHLSDGTTNIAGVPSSPFTEELPSNNSAIQHRRIATDPTFSSPHTPPSPHHQRTATDVPQRSRHDSHRQVLRKPAPRAQVPVSVGQDLDIPDLPVDSAPLRTHMPSTISSGIEDMTGIGAGPNIYNIPSPPIGASRQTHSVVKPAAQLPANPSPPFIAPDSTNPSPPVDPSSSLYKSSRSPSKSYFDMVPPGTSDMPPSLPPLLGVGTFHDSAFSTNSVASCEIPIRWTGPLEEEIKKEQRMKTSRAPSSGEPPFPGGWQPTPIVEKSEDETRTATSPSDDKKTPVHEIGSRVDSPEIVRPDMPLRKSEAALVGIIHSTSPQPPVPQLNRSQQSQSPGSGRGQGWVLVDVDNPNVPSAASQSSQPTESSRELMPVKSLVPIEQPSPTAKAIVIVDAMDMKHKKTQSTSIPKAKEGASGVRRFFSLNKKNSKKALNTEGGSEIEKPAPTSIPRSNLRDKLRLIGTPEAPRREDKRRSID</sequence>
<protein>
    <submittedName>
        <fullName evidence="2">Uncharacterized protein</fullName>
    </submittedName>
</protein>
<gene>
    <name evidence="2" type="ORF">JR316_000848</name>
</gene>
<proteinExistence type="predicted"/>
<feature type="compositionally biased region" description="Low complexity" evidence="1">
    <location>
        <begin position="465"/>
        <end position="480"/>
    </location>
</feature>
<feature type="region of interest" description="Disordered" evidence="1">
    <location>
        <begin position="532"/>
        <end position="598"/>
    </location>
</feature>
<feature type="compositionally biased region" description="Polar residues" evidence="1">
    <location>
        <begin position="649"/>
        <end position="662"/>
    </location>
</feature>
<dbReference type="AlphaFoldDB" id="A0A8H7Y5I6"/>
<dbReference type="PANTHER" id="PTHR38696">
    <property type="entry name" value="MEDIATOR OF RNA POLYMERASE II TRANSCRIPTION SUBUNIT 13"/>
    <property type="match status" value="1"/>
</dbReference>
<feature type="compositionally biased region" description="Basic residues" evidence="1">
    <location>
        <begin position="359"/>
        <end position="370"/>
    </location>
</feature>
<comment type="caution">
    <text evidence="2">The sequence shown here is derived from an EMBL/GenBank/DDBJ whole genome shotgun (WGS) entry which is preliminary data.</text>
</comment>
<organism evidence="2">
    <name type="scientific">Psilocybe cubensis</name>
    <name type="common">Psychedelic mushroom</name>
    <name type="synonym">Stropharia cubensis</name>
    <dbReference type="NCBI Taxonomy" id="181762"/>
    <lineage>
        <taxon>Eukaryota</taxon>
        <taxon>Fungi</taxon>
        <taxon>Dikarya</taxon>
        <taxon>Basidiomycota</taxon>
        <taxon>Agaricomycotina</taxon>
        <taxon>Agaricomycetes</taxon>
        <taxon>Agaricomycetidae</taxon>
        <taxon>Agaricales</taxon>
        <taxon>Agaricineae</taxon>
        <taxon>Strophariaceae</taxon>
        <taxon>Psilocybe</taxon>
    </lineage>
</organism>
<accession>A0A8H7Y5I6</accession>
<feature type="region of interest" description="Disordered" evidence="1">
    <location>
        <begin position="697"/>
        <end position="773"/>
    </location>
</feature>
<evidence type="ECO:0000256" key="1">
    <source>
        <dbReference type="SAM" id="MobiDB-lite"/>
    </source>
</evidence>
<feature type="compositionally biased region" description="Basic and acidic residues" evidence="1">
    <location>
        <begin position="762"/>
        <end position="773"/>
    </location>
</feature>
<evidence type="ECO:0000313" key="2">
    <source>
        <dbReference type="EMBL" id="KAG5174190.1"/>
    </source>
</evidence>
<reference evidence="2" key="1">
    <citation type="submission" date="2021-02" db="EMBL/GenBank/DDBJ databases">
        <title>Psilocybe cubensis genome.</title>
        <authorList>
            <person name="Mckernan K.J."/>
            <person name="Crawford S."/>
            <person name="Trippe A."/>
            <person name="Kane L.T."/>
            <person name="Mclaughlin S."/>
        </authorList>
    </citation>
    <scope>NUCLEOTIDE SEQUENCE [LARGE SCALE GENOMIC DNA]</scope>
    <source>
        <strain evidence="2">MGC-MH-2018</strain>
    </source>
</reference>
<feature type="region of interest" description="Disordered" evidence="1">
    <location>
        <begin position="332"/>
        <end position="397"/>
    </location>
</feature>